<dbReference type="GO" id="GO:0006508">
    <property type="term" value="P:proteolysis"/>
    <property type="evidence" value="ECO:0007669"/>
    <property type="project" value="InterPro"/>
</dbReference>
<reference evidence="2" key="1">
    <citation type="journal article" date="2020" name="Cell">
        <title>Large-Scale Comparative Analyses of Tick Genomes Elucidate Their Genetic Diversity and Vector Capacities.</title>
        <authorList>
            <consortium name="Tick Genome and Microbiome Consortium (TIGMIC)"/>
            <person name="Jia N."/>
            <person name="Wang J."/>
            <person name="Shi W."/>
            <person name="Du L."/>
            <person name="Sun Y."/>
            <person name="Zhan W."/>
            <person name="Jiang J.F."/>
            <person name="Wang Q."/>
            <person name="Zhang B."/>
            <person name="Ji P."/>
            <person name="Bell-Sakyi L."/>
            <person name="Cui X.M."/>
            <person name="Yuan T.T."/>
            <person name="Jiang B.G."/>
            <person name="Yang W.F."/>
            <person name="Lam T.T."/>
            <person name="Chang Q.C."/>
            <person name="Ding S.J."/>
            <person name="Wang X.J."/>
            <person name="Zhu J.G."/>
            <person name="Ruan X.D."/>
            <person name="Zhao L."/>
            <person name="Wei J.T."/>
            <person name="Ye R.Z."/>
            <person name="Que T.C."/>
            <person name="Du C.H."/>
            <person name="Zhou Y.H."/>
            <person name="Cheng J.X."/>
            <person name="Dai P.F."/>
            <person name="Guo W.B."/>
            <person name="Han X.H."/>
            <person name="Huang E.J."/>
            <person name="Li L.F."/>
            <person name="Wei W."/>
            <person name="Gao Y.C."/>
            <person name="Liu J.Z."/>
            <person name="Shao H.Z."/>
            <person name="Wang X."/>
            <person name="Wang C.C."/>
            <person name="Yang T.C."/>
            <person name="Huo Q.B."/>
            <person name="Li W."/>
            <person name="Chen H.Y."/>
            <person name="Chen S.E."/>
            <person name="Zhou L.G."/>
            <person name="Ni X.B."/>
            <person name="Tian J.H."/>
            <person name="Sheng Y."/>
            <person name="Liu T."/>
            <person name="Pan Y.S."/>
            <person name="Xia L.Y."/>
            <person name="Li J."/>
            <person name="Zhao F."/>
            <person name="Cao W.C."/>
        </authorList>
    </citation>
    <scope>NUCLEOTIDE SEQUENCE</scope>
    <source>
        <strain evidence="2">Rsan-2018</strain>
    </source>
</reference>
<dbReference type="AlphaFoldDB" id="A0A9D4QFD9"/>
<proteinExistence type="predicted"/>
<comment type="caution">
    <text evidence="2">The sequence shown here is derived from an EMBL/GenBank/DDBJ whole genome shotgun (WGS) entry which is preliminary data.</text>
</comment>
<evidence type="ECO:0000256" key="1">
    <source>
        <dbReference type="SAM" id="Phobius"/>
    </source>
</evidence>
<dbReference type="GO" id="GO:0004222">
    <property type="term" value="F:metalloendopeptidase activity"/>
    <property type="evidence" value="ECO:0007669"/>
    <property type="project" value="InterPro"/>
</dbReference>
<evidence type="ECO:0000313" key="3">
    <source>
        <dbReference type="Proteomes" id="UP000821837"/>
    </source>
</evidence>
<keyword evidence="1" id="KW-0812">Transmembrane</keyword>
<dbReference type="EMBL" id="JABSTV010001246">
    <property type="protein sequence ID" value="KAH7976754.1"/>
    <property type="molecule type" value="Genomic_DNA"/>
</dbReference>
<keyword evidence="3" id="KW-1185">Reference proteome</keyword>
<protein>
    <submittedName>
        <fullName evidence="2">Uncharacterized protein</fullName>
    </submittedName>
</protein>
<name>A0A9D4QFD9_RHISA</name>
<feature type="transmembrane region" description="Helical" evidence="1">
    <location>
        <begin position="32"/>
        <end position="54"/>
    </location>
</feature>
<keyword evidence="1" id="KW-1133">Transmembrane helix</keyword>
<keyword evidence="1" id="KW-0472">Membrane</keyword>
<dbReference type="SUPFAM" id="SSF55486">
    <property type="entry name" value="Metalloproteases ('zincins'), catalytic domain"/>
    <property type="match status" value="1"/>
</dbReference>
<dbReference type="InterPro" id="IPR000718">
    <property type="entry name" value="Peptidase_M13"/>
</dbReference>
<evidence type="ECO:0000313" key="2">
    <source>
        <dbReference type="EMBL" id="KAH7976754.1"/>
    </source>
</evidence>
<reference evidence="2" key="2">
    <citation type="submission" date="2021-09" db="EMBL/GenBank/DDBJ databases">
        <authorList>
            <person name="Jia N."/>
            <person name="Wang J."/>
            <person name="Shi W."/>
            <person name="Du L."/>
            <person name="Sun Y."/>
            <person name="Zhan W."/>
            <person name="Jiang J."/>
            <person name="Wang Q."/>
            <person name="Zhang B."/>
            <person name="Ji P."/>
            <person name="Sakyi L.B."/>
            <person name="Cui X."/>
            <person name="Yuan T."/>
            <person name="Jiang B."/>
            <person name="Yang W."/>
            <person name="Lam T.T.-Y."/>
            <person name="Chang Q."/>
            <person name="Ding S."/>
            <person name="Wang X."/>
            <person name="Zhu J."/>
            <person name="Ruan X."/>
            <person name="Zhao L."/>
            <person name="Wei J."/>
            <person name="Que T."/>
            <person name="Du C."/>
            <person name="Cheng J."/>
            <person name="Dai P."/>
            <person name="Han X."/>
            <person name="Huang E."/>
            <person name="Gao Y."/>
            <person name="Liu J."/>
            <person name="Shao H."/>
            <person name="Ye R."/>
            <person name="Li L."/>
            <person name="Wei W."/>
            <person name="Wang X."/>
            <person name="Wang C."/>
            <person name="Huo Q."/>
            <person name="Li W."/>
            <person name="Guo W."/>
            <person name="Chen H."/>
            <person name="Chen S."/>
            <person name="Zhou L."/>
            <person name="Zhou L."/>
            <person name="Ni X."/>
            <person name="Tian J."/>
            <person name="Zhou Y."/>
            <person name="Sheng Y."/>
            <person name="Liu T."/>
            <person name="Pan Y."/>
            <person name="Xia L."/>
            <person name="Li J."/>
            <person name="Zhao F."/>
            <person name="Cao W."/>
        </authorList>
    </citation>
    <scope>NUCLEOTIDE SEQUENCE</scope>
    <source>
        <strain evidence="2">Rsan-2018</strain>
        <tissue evidence="2">Larvae</tissue>
    </source>
</reference>
<dbReference type="PROSITE" id="PS51885">
    <property type="entry name" value="NEPRILYSIN"/>
    <property type="match status" value="1"/>
</dbReference>
<sequence length="639" mass="72028">MADPTSSQCQAATSYVPERPVYVRLSWYRLRFAVVFVSLVIAAVLAAVSIGVYAESRWRRLRRSTAAAGTHSFCCPEDAREAARYLNTSLDPCQDFYARVCDGVIKFKLWKQIVRQSELERIMVTGVVPRALRSVDATQFIIRYYKSCIETISQEDEFISNMARALARETRGFLGNPDSRNALAYVAAASLWYKLPSAIEVGYDAEIPVVTLSVVADTVCDAGDLPPRVVSSSAHAVEEVANVSVTPDEVLQLSARVCSRYRSVSVKYHWNGNGHDFNRSVWNLDDLRSALVVVGYVVDEKTRIRVNDVAGLRAVLGFYGDVDHQANGAKAGYLLLHSLASLTRQFYPAHDVGSWQHVFQVCNDSVGQIEMVWGLFAAEVLTTPEKDDRLRRIFDAVRDAVYKDCRANLVSDTEDVERLRDLIGRLSLYLTMDARWANVSVPKATRDFAENLLRGRVYDFHAKRERQLQSGRHQNASAIRYLWVPLVMYDIIRTGSEIPDMATLGWWMAQIIWDEVLDSRFWTPKAEAVIQRLRSCFESDGHGEAASVSFNLGLSSVLKAFSRPDWHTVRQAWSLLRMSHAEIFYTLAVYYRCPTRVSPRRARLINEALAYAGDIASAFRCPSDSPMAKKSRCSLSQYA</sequence>
<organism evidence="2 3">
    <name type="scientific">Rhipicephalus sanguineus</name>
    <name type="common">Brown dog tick</name>
    <name type="synonym">Ixodes sanguineus</name>
    <dbReference type="NCBI Taxonomy" id="34632"/>
    <lineage>
        <taxon>Eukaryota</taxon>
        <taxon>Metazoa</taxon>
        <taxon>Ecdysozoa</taxon>
        <taxon>Arthropoda</taxon>
        <taxon>Chelicerata</taxon>
        <taxon>Arachnida</taxon>
        <taxon>Acari</taxon>
        <taxon>Parasitiformes</taxon>
        <taxon>Ixodida</taxon>
        <taxon>Ixodoidea</taxon>
        <taxon>Ixodidae</taxon>
        <taxon>Rhipicephalinae</taxon>
        <taxon>Rhipicephalus</taxon>
        <taxon>Rhipicephalus</taxon>
    </lineage>
</organism>
<dbReference type="Proteomes" id="UP000821837">
    <property type="component" value="Chromosome 10"/>
</dbReference>
<gene>
    <name evidence="2" type="ORF">HPB52_018997</name>
</gene>
<accession>A0A9D4QFD9</accession>